<organism evidence="1 2">
    <name type="scientific">Dracunculus medinensis</name>
    <name type="common">Guinea worm</name>
    <dbReference type="NCBI Taxonomy" id="318479"/>
    <lineage>
        <taxon>Eukaryota</taxon>
        <taxon>Metazoa</taxon>
        <taxon>Ecdysozoa</taxon>
        <taxon>Nematoda</taxon>
        <taxon>Chromadorea</taxon>
        <taxon>Rhabditida</taxon>
        <taxon>Spirurina</taxon>
        <taxon>Dracunculoidea</taxon>
        <taxon>Dracunculidae</taxon>
        <taxon>Dracunculus</taxon>
    </lineage>
</organism>
<evidence type="ECO:0000313" key="2">
    <source>
        <dbReference type="Proteomes" id="UP000274756"/>
    </source>
</evidence>
<accession>A0A3P7Q846</accession>
<gene>
    <name evidence="1" type="ORF">DME_LOCUS9936</name>
</gene>
<keyword evidence="2" id="KW-1185">Reference proteome</keyword>
<proteinExistence type="predicted"/>
<protein>
    <submittedName>
        <fullName evidence="1">Uncharacterized protein</fullName>
    </submittedName>
</protein>
<dbReference type="Proteomes" id="UP000274756">
    <property type="component" value="Unassembled WGS sequence"/>
</dbReference>
<dbReference type="EMBL" id="UYYG01001196">
    <property type="protein sequence ID" value="VDN59963.1"/>
    <property type="molecule type" value="Genomic_DNA"/>
</dbReference>
<evidence type="ECO:0000313" key="1">
    <source>
        <dbReference type="EMBL" id="VDN59963.1"/>
    </source>
</evidence>
<sequence>MKTRIIERSKNFVLHKNKNSRQKHWLIRMINANNNSGNSESYLLFNLVYSRITFSKKFIL</sequence>
<dbReference type="AlphaFoldDB" id="A0A3P7Q846"/>
<name>A0A3P7Q846_DRAME</name>
<reference evidence="1 2" key="1">
    <citation type="submission" date="2018-11" db="EMBL/GenBank/DDBJ databases">
        <authorList>
            <consortium name="Pathogen Informatics"/>
        </authorList>
    </citation>
    <scope>NUCLEOTIDE SEQUENCE [LARGE SCALE GENOMIC DNA]</scope>
</reference>